<keyword evidence="2" id="KW-1185">Reference proteome</keyword>
<reference evidence="1" key="1">
    <citation type="submission" date="2023-11" db="EMBL/GenBank/DDBJ databases">
        <title>Genome assemblies of two species of porcelain crab, Petrolisthes cinctipes and Petrolisthes manimaculis (Anomura: Porcellanidae).</title>
        <authorList>
            <person name="Angst P."/>
        </authorList>
    </citation>
    <scope>NUCLEOTIDE SEQUENCE</scope>
    <source>
        <strain evidence="1">PB745_02</strain>
        <tissue evidence="1">Gill</tissue>
    </source>
</reference>
<evidence type="ECO:0000313" key="2">
    <source>
        <dbReference type="Proteomes" id="UP001292094"/>
    </source>
</evidence>
<protein>
    <submittedName>
        <fullName evidence="1">Uncharacterized protein</fullName>
    </submittedName>
</protein>
<proteinExistence type="predicted"/>
<accession>A0AAE1NGR1</accession>
<organism evidence="1 2">
    <name type="scientific">Petrolisthes manimaculis</name>
    <dbReference type="NCBI Taxonomy" id="1843537"/>
    <lineage>
        <taxon>Eukaryota</taxon>
        <taxon>Metazoa</taxon>
        <taxon>Ecdysozoa</taxon>
        <taxon>Arthropoda</taxon>
        <taxon>Crustacea</taxon>
        <taxon>Multicrustacea</taxon>
        <taxon>Malacostraca</taxon>
        <taxon>Eumalacostraca</taxon>
        <taxon>Eucarida</taxon>
        <taxon>Decapoda</taxon>
        <taxon>Pleocyemata</taxon>
        <taxon>Anomura</taxon>
        <taxon>Galatheoidea</taxon>
        <taxon>Porcellanidae</taxon>
        <taxon>Petrolisthes</taxon>
    </lineage>
</organism>
<dbReference type="Proteomes" id="UP001292094">
    <property type="component" value="Unassembled WGS sequence"/>
</dbReference>
<evidence type="ECO:0000313" key="1">
    <source>
        <dbReference type="EMBL" id="KAK4289824.1"/>
    </source>
</evidence>
<gene>
    <name evidence="1" type="ORF">Pmani_037234</name>
</gene>
<comment type="caution">
    <text evidence="1">The sequence shown here is derived from an EMBL/GenBank/DDBJ whole genome shotgun (WGS) entry which is preliminary data.</text>
</comment>
<dbReference type="AlphaFoldDB" id="A0AAE1NGR1"/>
<sequence length="165" mass="19553">MRGNGNGGPECAFMEWRGKEWERARVDEDKSRRGSEWMRTRVEKVRVDEDKSGRGLKWKRAEWRGSEWRGPGWMRTKVERDGVERDGVERTRVERTRVERVRVGEVSWLRRVDDKLELLTWDDHTYANDHRYSVAAAVGSGWRRWRLVIGEAREETRASTDVIGH</sequence>
<dbReference type="EMBL" id="JAWZYT010005711">
    <property type="protein sequence ID" value="KAK4289824.1"/>
    <property type="molecule type" value="Genomic_DNA"/>
</dbReference>
<name>A0AAE1NGR1_9EUCA</name>